<dbReference type="InterPro" id="IPR051704">
    <property type="entry name" value="FAD_aromatic-hydroxylase"/>
</dbReference>
<keyword evidence="2" id="KW-0274">FAD</keyword>
<feature type="chain" id="PRO_5041984487" description="FAD-binding domain-containing protein" evidence="4">
    <location>
        <begin position="20"/>
        <end position="416"/>
    </location>
</feature>
<dbReference type="AlphaFoldDB" id="A0AAD6HAW7"/>
<reference evidence="6" key="1">
    <citation type="journal article" date="2023" name="IMA Fungus">
        <title>Comparative genomic study of the Penicillium genus elucidates a diverse pangenome and 15 lateral gene transfer events.</title>
        <authorList>
            <person name="Petersen C."/>
            <person name="Sorensen T."/>
            <person name="Nielsen M.R."/>
            <person name="Sondergaard T.E."/>
            <person name="Sorensen J.L."/>
            <person name="Fitzpatrick D.A."/>
            <person name="Frisvad J.C."/>
            <person name="Nielsen K.L."/>
        </authorList>
    </citation>
    <scope>NUCLEOTIDE SEQUENCE</scope>
    <source>
        <strain evidence="6">IBT 17514</strain>
    </source>
</reference>
<sequence>MSNLRVLIVGASIAGPTAAYWLGKAGANVTVIERFPQLRMNGQNIDIRTVGVSVMRKIPGMEAAVRSKLVPMDGASIVGRNGRPYGTLWSTGNPDQQSMISEFEILRGDLGKILHDKSNEYENVKYVFGEQVVSIHTDSEDGPITVKFMNGYPTTEYDLIVACDGAMSRTRAICFGCNVRDHIRPTNAWAVYYSVQQDFLNGSTVGEAYSAPGGRMIAIGPDSPGVNRLTLMNNGVESTRRFRAAKASGTDTLKEFVASHYKGMGWRCEEAMQGMLEAKDFYGSEIVQVKMPSLSKGRFVLVGDAGYAGGPTGNGTSLAMAGAYILAGEIAKCEGDVAVGLKAYEEQMRPLIAELTKIPPLVLTVIAPQTVCGVWLRNWIFAFIYWSRILDLVQRFFGASFSNSEQYKVPEYEWAE</sequence>
<evidence type="ECO:0000259" key="5">
    <source>
        <dbReference type="Pfam" id="PF01494"/>
    </source>
</evidence>
<dbReference type="EMBL" id="JAQJAN010000021">
    <property type="protein sequence ID" value="KAJ5703645.1"/>
    <property type="molecule type" value="Genomic_DNA"/>
</dbReference>
<reference evidence="6" key="2">
    <citation type="submission" date="2023-01" db="EMBL/GenBank/DDBJ databases">
        <authorList>
            <person name="Petersen C."/>
        </authorList>
    </citation>
    <scope>NUCLEOTIDE SEQUENCE</scope>
    <source>
        <strain evidence="6">IBT 17514</strain>
    </source>
</reference>
<dbReference type="GO" id="GO:0071949">
    <property type="term" value="F:FAD binding"/>
    <property type="evidence" value="ECO:0007669"/>
    <property type="project" value="InterPro"/>
</dbReference>
<dbReference type="PANTHER" id="PTHR46865">
    <property type="entry name" value="OXIDOREDUCTASE-RELATED"/>
    <property type="match status" value="1"/>
</dbReference>
<name>A0AAD6HAW7_9EURO</name>
<keyword evidence="7" id="KW-1185">Reference proteome</keyword>
<keyword evidence="4" id="KW-0732">Signal</keyword>
<evidence type="ECO:0000256" key="4">
    <source>
        <dbReference type="SAM" id="SignalP"/>
    </source>
</evidence>
<dbReference type="InterPro" id="IPR036188">
    <property type="entry name" value="FAD/NAD-bd_sf"/>
</dbReference>
<dbReference type="PANTHER" id="PTHR46865:SF7">
    <property type="entry name" value="MONOOXYGENASE, PUTATIVE (AFU_ORTHOLOGUE AFUA_8G07040)-RELATED"/>
    <property type="match status" value="1"/>
</dbReference>
<comment type="caution">
    <text evidence="6">The sequence shown here is derived from an EMBL/GenBank/DDBJ whole genome shotgun (WGS) entry which is preliminary data.</text>
</comment>
<organism evidence="6 7">
    <name type="scientific">Penicillium malachiteum</name>
    <dbReference type="NCBI Taxonomy" id="1324776"/>
    <lineage>
        <taxon>Eukaryota</taxon>
        <taxon>Fungi</taxon>
        <taxon>Dikarya</taxon>
        <taxon>Ascomycota</taxon>
        <taxon>Pezizomycotina</taxon>
        <taxon>Eurotiomycetes</taxon>
        <taxon>Eurotiomycetidae</taxon>
        <taxon>Eurotiales</taxon>
        <taxon>Aspergillaceae</taxon>
        <taxon>Penicillium</taxon>
    </lineage>
</organism>
<evidence type="ECO:0000256" key="1">
    <source>
        <dbReference type="ARBA" id="ARBA00022630"/>
    </source>
</evidence>
<proteinExistence type="predicted"/>
<gene>
    <name evidence="6" type="ORF">N7493_011570</name>
</gene>
<protein>
    <recommendedName>
        <fullName evidence="5">FAD-binding domain-containing protein</fullName>
    </recommendedName>
</protein>
<keyword evidence="1" id="KW-0285">Flavoprotein</keyword>
<feature type="domain" description="FAD-binding" evidence="5">
    <location>
        <begin position="5"/>
        <end position="355"/>
    </location>
</feature>
<dbReference type="SUPFAM" id="SSF51905">
    <property type="entry name" value="FAD/NAD(P)-binding domain"/>
    <property type="match status" value="1"/>
</dbReference>
<dbReference type="PRINTS" id="PR00420">
    <property type="entry name" value="RNGMNOXGNASE"/>
</dbReference>
<evidence type="ECO:0000256" key="3">
    <source>
        <dbReference type="ARBA" id="ARBA00023002"/>
    </source>
</evidence>
<keyword evidence="3" id="KW-0560">Oxidoreductase</keyword>
<dbReference type="Pfam" id="PF01494">
    <property type="entry name" value="FAD_binding_3"/>
    <property type="match status" value="1"/>
</dbReference>
<evidence type="ECO:0000313" key="7">
    <source>
        <dbReference type="Proteomes" id="UP001215712"/>
    </source>
</evidence>
<dbReference type="Gene3D" id="3.50.50.60">
    <property type="entry name" value="FAD/NAD(P)-binding domain"/>
    <property type="match status" value="1"/>
</dbReference>
<accession>A0AAD6HAW7</accession>
<dbReference type="GO" id="GO:0016491">
    <property type="term" value="F:oxidoreductase activity"/>
    <property type="evidence" value="ECO:0007669"/>
    <property type="project" value="UniProtKB-KW"/>
</dbReference>
<feature type="signal peptide" evidence="4">
    <location>
        <begin position="1"/>
        <end position="19"/>
    </location>
</feature>
<dbReference type="Proteomes" id="UP001215712">
    <property type="component" value="Unassembled WGS sequence"/>
</dbReference>
<dbReference type="InterPro" id="IPR002938">
    <property type="entry name" value="FAD-bd"/>
</dbReference>
<dbReference type="Gene3D" id="3.30.9.10">
    <property type="entry name" value="D-Amino Acid Oxidase, subunit A, domain 2"/>
    <property type="match status" value="1"/>
</dbReference>
<evidence type="ECO:0000313" key="6">
    <source>
        <dbReference type="EMBL" id="KAJ5703645.1"/>
    </source>
</evidence>
<evidence type="ECO:0000256" key="2">
    <source>
        <dbReference type="ARBA" id="ARBA00022827"/>
    </source>
</evidence>